<sequence length="80" mass="9107">MILTNSRISYADINTFDKEICSIFIYEKDHLHQHPTNPYEKTKHQSQSSSSYVSNTTLTLPSLLTTLVAGPLTVGEYIFR</sequence>
<evidence type="ECO:0000313" key="2">
    <source>
        <dbReference type="Proteomes" id="UP000265566"/>
    </source>
</evidence>
<protein>
    <submittedName>
        <fullName evidence="1">Uncharacterized protein</fullName>
    </submittedName>
</protein>
<dbReference type="AlphaFoldDB" id="A0A396J8D0"/>
<accession>A0A396J8D0</accession>
<reference evidence="2" key="1">
    <citation type="journal article" date="2018" name="Nat. Plants">
        <title>Whole-genome landscape of Medicago truncatula symbiotic genes.</title>
        <authorList>
            <person name="Pecrix Y."/>
            <person name="Staton S.E."/>
            <person name="Sallet E."/>
            <person name="Lelandais-Briere C."/>
            <person name="Moreau S."/>
            <person name="Carrere S."/>
            <person name="Blein T."/>
            <person name="Jardinaud M.F."/>
            <person name="Latrasse D."/>
            <person name="Zouine M."/>
            <person name="Zahm M."/>
            <person name="Kreplak J."/>
            <person name="Mayjonade B."/>
            <person name="Satge C."/>
            <person name="Perez M."/>
            <person name="Cauet S."/>
            <person name="Marande W."/>
            <person name="Chantry-Darmon C."/>
            <person name="Lopez-Roques C."/>
            <person name="Bouchez O."/>
            <person name="Berard A."/>
            <person name="Debelle F."/>
            <person name="Munos S."/>
            <person name="Bendahmane A."/>
            <person name="Berges H."/>
            <person name="Niebel A."/>
            <person name="Buitink J."/>
            <person name="Frugier F."/>
            <person name="Benhamed M."/>
            <person name="Crespi M."/>
            <person name="Gouzy J."/>
            <person name="Gamas P."/>
        </authorList>
    </citation>
    <scope>NUCLEOTIDE SEQUENCE [LARGE SCALE GENOMIC DNA]</scope>
    <source>
        <strain evidence="2">cv. Jemalong A17</strain>
    </source>
</reference>
<dbReference type="EMBL" id="PSQE01000002">
    <property type="protein sequence ID" value="RHN72603.1"/>
    <property type="molecule type" value="Genomic_DNA"/>
</dbReference>
<name>A0A396J8D0_MEDTR</name>
<comment type="caution">
    <text evidence="1">The sequence shown here is derived from an EMBL/GenBank/DDBJ whole genome shotgun (WGS) entry which is preliminary data.</text>
</comment>
<organism evidence="1 2">
    <name type="scientific">Medicago truncatula</name>
    <name type="common">Barrel medic</name>
    <name type="synonym">Medicago tribuloides</name>
    <dbReference type="NCBI Taxonomy" id="3880"/>
    <lineage>
        <taxon>Eukaryota</taxon>
        <taxon>Viridiplantae</taxon>
        <taxon>Streptophyta</taxon>
        <taxon>Embryophyta</taxon>
        <taxon>Tracheophyta</taxon>
        <taxon>Spermatophyta</taxon>
        <taxon>Magnoliopsida</taxon>
        <taxon>eudicotyledons</taxon>
        <taxon>Gunneridae</taxon>
        <taxon>Pentapetalae</taxon>
        <taxon>rosids</taxon>
        <taxon>fabids</taxon>
        <taxon>Fabales</taxon>
        <taxon>Fabaceae</taxon>
        <taxon>Papilionoideae</taxon>
        <taxon>50 kb inversion clade</taxon>
        <taxon>NPAAA clade</taxon>
        <taxon>Hologalegina</taxon>
        <taxon>IRL clade</taxon>
        <taxon>Trifolieae</taxon>
        <taxon>Medicago</taxon>
    </lineage>
</organism>
<evidence type="ECO:0000313" key="1">
    <source>
        <dbReference type="EMBL" id="RHN72603.1"/>
    </source>
</evidence>
<dbReference type="Proteomes" id="UP000265566">
    <property type="component" value="Chromosome 2"/>
</dbReference>
<dbReference type="Gramene" id="rna8345">
    <property type="protein sequence ID" value="RHN72603.1"/>
    <property type="gene ID" value="gene8345"/>
</dbReference>
<gene>
    <name evidence="1" type="ORF">MtrunA17_Chr2g0289591</name>
</gene>
<proteinExistence type="predicted"/>